<dbReference type="PROSITE" id="PS51257">
    <property type="entry name" value="PROKAR_LIPOPROTEIN"/>
    <property type="match status" value="1"/>
</dbReference>
<sequence length="539" mass="59431">MRRVKKAVALALSCAMLSGCGGSSKRDTSTFRFALAADITSMDSTAVYDTVSFDAIHAVTEGLMGLDKNGNTTNAIAKDYKVSADKKTYTFTLRDDAKWSNGDPVTANDFVYAWKRIIKNAGTYAYMLGSTVANIKNADALIKKGTTATDAEMNTLGVKAVNDKTLTVELNAPVPFFADLMAFPSFYPINEKFAEKAGNKYATAPQYTLSNGAFVMSKWTKGKSAEFEKNDDYYNKGVVKIKKLHMDLGIKPQSASANFDAKKLDFAEIATELVDKYKNSKAFKQYNMASTSYIEINHKNKDLQNANIRKALSLAVNRKSLCNDIVKDGSSPAEGFVPAKLTQSPDGKDFRKVAGKYTDYNLKEAQAAFDQGLKELGKKNITLGLLYGSDETSSDKVAEYLETNFSKLKGLKIEMKATTFKDKINNRLPGGNFDLCINGWGADYPDPTTFLSLLHKGNSNNYGKYDNAQFNTLMNKVQSETDVAKRYNLLVDAEKVAMQDYANIPLLDKGKSVLLAEYASGLVYHSFGVEYTFTYVELK</sequence>
<evidence type="ECO:0000256" key="1">
    <source>
        <dbReference type="ARBA" id="ARBA00004193"/>
    </source>
</evidence>
<dbReference type="FunFam" id="3.90.76.10:FF:000001">
    <property type="entry name" value="Oligopeptide ABC transporter substrate-binding protein"/>
    <property type="match status" value="1"/>
</dbReference>
<proteinExistence type="inferred from homology"/>
<dbReference type="PANTHER" id="PTHR30290">
    <property type="entry name" value="PERIPLASMIC BINDING COMPONENT OF ABC TRANSPORTER"/>
    <property type="match status" value="1"/>
</dbReference>
<feature type="signal peptide" evidence="5">
    <location>
        <begin position="1"/>
        <end position="21"/>
    </location>
</feature>
<dbReference type="Gene3D" id="3.40.190.10">
    <property type="entry name" value="Periplasmic binding protein-like II"/>
    <property type="match status" value="1"/>
</dbReference>
<dbReference type="EMBL" id="JQBL01000011">
    <property type="protein sequence ID" value="KRN50279.1"/>
    <property type="molecule type" value="Genomic_DNA"/>
</dbReference>
<comment type="subcellular location">
    <subcellularLocation>
        <location evidence="1">Cell membrane</location>
        <topology evidence="1">Lipid-anchor</topology>
    </subcellularLocation>
</comment>
<feature type="domain" description="Solute-binding protein family 5" evidence="6">
    <location>
        <begin position="74"/>
        <end position="459"/>
    </location>
</feature>
<evidence type="ECO:0000313" key="7">
    <source>
        <dbReference type="EMBL" id="KRN50279.1"/>
    </source>
</evidence>
<comment type="similarity">
    <text evidence="2">Belongs to the bacterial solute-binding protein 5 family.</text>
</comment>
<dbReference type="FunFam" id="3.10.105.10:FF:000001">
    <property type="entry name" value="Oligopeptide ABC transporter, oligopeptide-binding protein"/>
    <property type="match status" value="1"/>
</dbReference>
<comment type="caution">
    <text evidence="7">The sequence shown here is derived from an EMBL/GenBank/DDBJ whole genome shotgun (WGS) entry which is preliminary data.</text>
</comment>
<dbReference type="InterPro" id="IPR039424">
    <property type="entry name" value="SBP_5"/>
</dbReference>
<keyword evidence="4 5" id="KW-0732">Signal</keyword>
<dbReference type="GO" id="GO:0030288">
    <property type="term" value="C:outer membrane-bounded periplasmic space"/>
    <property type="evidence" value="ECO:0007669"/>
    <property type="project" value="UniProtKB-ARBA"/>
</dbReference>
<dbReference type="RefSeq" id="WP_031589128.1">
    <property type="nucleotide sequence ID" value="NZ_JNKN01000012.1"/>
</dbReference>
<dbReference type="GO" id="GO:0015833">
    <property type="term" value="P:peptide transport"/>
    <property type="evidence" value="ECO:0007669"/>
    <property type="project" value="TreeGrafter"/>
</dbReference>
<dbReference type="CDD" id="cd08504">
    <property type="entry name" value="PBP2_OppA"/>
    <property type="match status" value="1"/>
</dbReference>
<dbReference type="Proteomes" id="UP000051841">
    <property type="component" value="Unassembled WGS sequence"/>
</dbReference>
<dbReference type="GO" id="GO:0043190">
    <property type="term" value="C:ATP-binding cassette (ABC) transporter complex"/>
    <property type="evidence" value="ECO:0007669"/>
    <property type="project" value="InterPro"/>
</dbReference>
<evidence type="ECO:0000256" key="3">
    <source>
        <dbReference type="ARBA" id="ARBA00022448"/>
    </source>
</evidence>
<evidence type="ECO:0000256" key="5">
    <source>
        <dbReference type="SAM" id="SignalP"/>
    </source>
</evidence>
<protein>
    <submittedName>
        <fullName evidence="7">ABC-type oligopeptide transport system, periplasmic component</fullName>
    </submittedName>
</protein>
<evidence type="ECO:0000256" key="4">
    <source>
        <dbReference type="ARBA" id="ARBA00022729"/>
    </source>
</evidence>
<dbReference type="Gene3D" id="3.10.105.10">
    <property type="entry name" value="Dipeptide-binding Protein, Domain 3"/>
    <property type="match status" value="1"/>
</dbReference>
<dbReference type="GO" id="GO:1904680">
    <property type="term" value="F:peptide transmembrane transporter activity"/>
    <property type="evidence" value="ECO:0007669"/>
    <property type="project" value="TreeGrafter"/>
</dbReference>
<dbReference type="InterPro" id="IPR023765">
    <property type="entry name" value="SBP_5_CS"/>
</dbReference>
<organism evidence="7 8">
    <name type="scientific">Kandleria vitulina DSM 20405</name>
    <dbReference type="NCBI Taxonomy" id="1410657"/>
    <lineage>
        <taxon>Bacteria</taxon>
        <taxon>Bacillati</taxon>
        <taxon>Bacillota</taxon>
        <taxon>Erysipelotrichia</taxon>
        <taxon>Erysipelotrichales</taxon>
        <taxon>Coprobacillaceae</taxon>
        <taxon>Kandleria</taxon>
    </lineage>
</organism>
<evidence type="ECO:0000313" key="8">
    <source>
        <dbReference type="Proteomes" id="UP000051841"/>
    </source>
</evidence>
<accession>A0A0R2HKF2</accession>
<dbReference type="InterPro" id="IPR000914">
    <property type="entry name" value="SBP_5_dom"/>
</dbReference>
<name>A0A0R2HKF2_9FIRM</name>
<dbReference type="AlphaFoldDB" id="A0A0R2HKF2"/>
<dbReference type="PIRSF" id="PIRSF002741">
    <property type="entry name" value="MppA"/>
    <property type="match status" value="1"/>
</dbReference>
<dbReference type="Gene3D" id="3.90.76.10">
    <property type="entry name" value="Dipeptide-binding Protein, Domain 1"/>
    <property type="match status" value="1"/>
</dbReference>
<dbReference type="SUPFAM" id="SSF53850">
    <property type="entry name" value="Periplasmic binding protein-like II"/>
    <property type="match status" value="1"/>
</dbReference>
<keyword evidence="3" id="KW-0813">Transport</keyword>
<feature type="chain" id="PRO_5038639376" evidence="5">
    <location>
        <begin position="22"/>
        <end position="539"/>
    </location>
</feature>
<reference evidence="7 8" key="1">
    <citation type="journal article" date="2015" name="Genome Announc.">
        <title>Expanding the biotechnology potential of lactobacilli through comparative genomics of 213 strains and associated genera.</title>
        <authorList>
            <person name="Sun Z."/>
            <person name="Harris H.M."/>
            <person name="McCann A."/>
            <person name="Guo C."/>
            <person name="Argimon S."/>
            <person name="Zhang W."/>
            <person name="Yang X."/>
            <person name="Jeffery I.B."/>
            <person name="Cooney J.C."/>
            <person name="Kagawa T.F."/>
            <person name="Liu W."/>
            <person name="Song Y."/>
            <person name="Salvetti E."/>
            <person name="Wrobel A."/>
            <person name="Rasinkangas P."/>
            <person name="Parkhill J."/>
            <person name="Rea M.C."/>
            <person name="O'Sullivan O."/>
            <person name="Ritari J."/>
            <person name="Douillard F.P."/>
            <person name="Paul Ross R."/>
            <person name="Yang R."/>
            <person name="Briner A.E."/>
            <person name="Felis G.E."/>
            <person name="de Vos W.M."/>
            <person name="Barrangou R."/>
            <person name="Klaenhammer T.R."/>
            <person name="Caufield P.W."/>
            <person name="Cui Y."/>
            <person name="Zhang H."/>
            <person name="O'Toole P.W."/>
        </authorList>
    </citation>
    <scope>NUCLEOTIDE SEQUENCE [LARGE SCALE GENOMIC DNA]</scope>
    <source>
        <strain evidence="7 8">DSM 20405</strain>
    </source>
</reference>
<keyword evidence="8" id="KW-1185">Reference proteome</keyword>
<dbReference type="PANTHER" id="PTHR30290:SF10">
    <property type="entry name" value="PERIPLASMIC OLIGOPEPTIDE-BINDING PROTEIN-RELATED"/>
    <property type="match status" value="1"/>
</dbReference>
<dbReference type="PATRIC" id="fig|1410657.5.peg.303"/>
<evidence type="ECO:0000256" key="2">
    <source>
        <dbReference type="ARBA" id="ARBA00005695"/>
    </source>
</evidence>
<dbReference type="InterPro" id="IPR030678">
    <property type="entry name" value="Peptide/Ni-bd"/>
</dbReference>
<evidence type="ECO:0000259" key="6">
    <source>
        <dbReference type="Pfam" id="PF00496"/>
    </source>
</evidence>
<dbReference type="Pfam" id="PF00496">
    <property type="entry name" value="SBP_bac_5"/>
    <property type="match status" value="1"/>
</dbReference>
<gene>
    <name evidence="7" type="ORF">IV49_GL000289</name>
</gene>
<dbReference type="PROSITE" id="PS01040">
    <property type="entry name" value="SBP_BACTERIAL_5"/>
    <property type="match status" value="1"/>
</dbReference>